<feature type="domain" description="DUF6265" evidence="1">
    <location>
        <begin position="19"/>
        <end position="125"/>
    </location>
</feature>
<dbReference type="EMBL" id="CP060717">
    <property type="protein sequence ID" value="QNN65966.1"/>
    <property type="molecule type" value="Genomic_DNA"/>
</dbReference>
<reference evidence="2 3" key="1">
    <citation type="submission" date="2020-08" db="EMBL/GenBank/DDBJ databases">
        <title>Genome sequence of Sphingomonas rhizophila KACC 19189T.</title>
        <authorList>
            <person name="Hyun D.-W."/>
            <person name="Bae J.-W."/>
        </authorList>
    </citation>
    <scope>NUCLEOTIDE SEQUENCE [LARGE SCALE GENOMIC DNA]</scope>
    <source>
        <strain evidence="2 3">KACC 19189</strain>
    </source>
</reference>
<dbReference type="Proteomes" id="UP000515955">
    <property type="component" value="Chromosome"/>
</dbReference>
<evidence type="ECO:0000313" key="2">
    <source>
        <dbReference type="EMBL" id="QNN65966.1"/>
    </source>
</evidence>
<sequence>MIALLLFLADTPAQMPMPAFLSGCWTSEQDGEWTEECWSTTRGGMMLGSARSGRGDRVTMWEWMRIDRGADGKPTFHASPKGVPSSAFPAVRATATEFEVINAAHDYPQRIVYRRTADGLEAEISLADGSKANRWSYRRSDSPTR</sequence>
<dbReference type="Pfam" id="PF19780">
    <property type="entry name" value="DUF6265"/>
    <property type="match status" value="1"/>
</dbReference>
<keyword evidence="3" id="KW-1185">Reference proteome</keyword>
<accession>A0A7G9SDP1</accession>
<name>A0A7G9SDP1_9SPHN</name>
<organism evidence="2 3">
    <name type="scientific">Sphingomonas rhizophila</name>
    <dbReference type="NCBI Taxonomy" id="2071607"/>
    <lineage>
        <taxon>Bacteria</taxon>
        <taxon>Pseudomonadati</taxon>
        <taxon>Pseudomonadota</taxon>
        <taxon>Alphaproteobacteria</taxon>
        <taxon>Sphingomonadales</taxon>
        <taxon>Sphingomonadaceae</taxon>
        <taxon>Sphingomonas</taxon>
    </lineage>
</organism>
<evidence type="ECO:0000259" key="1">
    <source>
        <dbReference type="Pfam" id="PF19780"/>
    </source>
</evidence>
<gene>
    <name evidence="2" type="ORF">H9L12_05505</name>
</gene>
<proteinExistence type="predicted"/>
<dbReference type="InterPro" id="IPR046232">
    <property type="entry name" value="DUF6265"/>
</dbReference>
<dbReference type="AlphaFoldDB" id="A0A7G9SDP1"/>
<dbReference type="RefSeq" id="WP_187542951.1">
    <property type="nucleotide sequence ID" value="NZ_CP060717.1"/>
</dbReference>
<evidence type="ECO:0000313" key="3">
    <source>
        <dbReference type="Proteomes" id="UP000515955"/>
    </source>
</evidence>
<dbReference type="KEGG" id="srhi:H9L12_05505"/>
<protein>
    <recommendedName>
        <fullName evidence="1">DUF6265 domain-containing protein</fullName>
    </recommendedName>
</protein>